<dbReference type="CDD" id="cd00082">
    <property type="entry name" value="HisKA"/>
    <property type="match status" value="1"/>
</dbReference>
<evidence type="ECO:0000313" key="12">
    <source>
        <dbReference type="EMBL" id="RDI47689.1"/>
    </source>
</evidence>
<reference evidence="12 13" key="1">
    <citation type="submission" date="2018-07" db="EMBL/GenBank/DDBJ databases">
        <title>Genomic Encyclopedia of Type Strains, Phase IV (KMG-IV): sequencing the most valuable type-strain genomes for metagenomic binning, comparative biology and taxonomic classification.</title>
        <authorList>
            <person name="Goeker M."/>
        </authorList>
    </citation>
    <scope>NUCLEOTIDE SEQUENCE [LARGE SCALE GENOMIC DNA]</scope>
    <source>
        <strain evidence="12 13">DSM 25281</strain>
    </source>
</reference>
<gene>
    <name evidence="12" type="ORF">DFR59_101350</name>
</gene>
<evidence type="ECO:0000259" key="11">
    <source>
        <dbReference type="PROSITE" id="PS50112"/>
    </source>
</evidence>
<dbReference type="CDD" id="cd00130">
    <property type="entry name" value="PAS"/>
    <property type="match status" value="3"/>
</dbReference>
<dbReference type="Pfam" id="PF13426">
    <property type="entry name" value="PAS_9"/>
    <property type="match status" value="2"/>
</dbReference>
<dbReference type="SMART" id="SM00388">
    <property type="entry name" value="HisKA"/>
    <property type="match status" value="1"/>
</dbReference>
<evidence type="ECO:0000256" key="1">
    <source>
        <dbReference type="ARBA" id="ARBA00000085"/>
    </source>
</evidence>
<comment type="catalytic activity">
    <reaction evidence="1">
        <text>ATP + protein L-histidine = ADP + protein N-phospho-L-histidine.</text>
        <dbReference type="EC" id="2.7.13.3"/>
    </reaction>
</comment>
<dbReference type="PROSITE" id="PS50112">
    <property type="entry name" value="PAS"/>
    <property type="match status" value="1"/>
</dbReference>
<dbReference type="PANTHER" id="PTHR43065:SF34">
    <property type="entry name" value="SPORULATION KINASE A"/>
    <property type="match status" value="1"/>
</dbReference>
<dbReference type="GO" id="GO:0000155">
    <property type="term" value="F:phosphorelay sensor kinase activity"/>
    <property type="evidence" value="ECO:0007669"/>
    <property type="project" value="InterPro"/>
</dbReference>
<dbReference type="InterPro" id="IPR005467">
    <property type="entry name" value="His_kinase_dom"/>
</dbReference>
<dbReference type="InterPro" id="IPR003594">
    <property type="entry name" value="HATPase_dom"/>
</dbReference>
<feature type="domain" description="PAS" evidence="11">
    <location>
        <begin position="270"/>
        <end position="325"/>
    </location>
</feature>
<dbReference type="Gene3D" id="3.30.565.10">
    <property type="entry name" value="Histidine kinase-like ATPase, C-terminal domain"/>
    <property type="match status" value="1"/>
</dbReference>
<accession>A0A370GW07</accession>
<dbReference type="PROSITE" id="PS50109">
    <property type="entry name" value="HIS_KIN"/>
    <property type="match status" value="1"/>
</dbReference>
<evidence type="ECO:0000259" key="10">
    <source>
        <dbReference type="PROSITE" id="PS50109"/>
    </source>
</evidence>
<dbReference type="PRINTS" id="PR00344">
    <property type="entry name" value="BCTRLSENSOR"/>
</dbReference>
<evidence type="ECO:0000256" key="2">
    <source>
        <dbReference type="ARBA" id="ARBA00012438"/>
    </source>
</evidence>
<keyword evidence="5" id="KW-0547">Nucleotide-binding</keyword>
<dbReference type="NCBIfam" id="TIGR00229">
    <property type="entry name" value="sensory_box"/>
    <property type="match status" value="3"/>
</dbReference>
<dbReference type="Proteomes" id="UP000255326">
    <property type="component" value="Unassembled WGS sequence"/>
</dbReference>
<dbReference type="InterPro" id="IPR036097">
    <property type="entry name" value="HisK_dim/P_sf"/>
</dbReference>
<dbReference type="RefSeq" id="WP_158538284.1">
    <property type="nucleotide sequence ID" value="NZ_QQAY01000001.1"/>
</dbReference>
<dbReference type="SUPFAM" id="SSF55785">
    <property type="entry name" value="PYP-like sensor domain (PAS domain)"/>
    <property type="match status" value="4"/>
</dbReference>
<dbReference type="FunFam" id="1.10.287.130:FF:000040">
    <property type="entry name" value="PAS domain-containing sensor histidine kinase"/>
    <property type="match status" value="1"/>
</dbReference>
<dbReference type="PANTHER" id="PTHR43065">
    <property type="entry name" value="SENSOR HISTIDINE KINASE"/>
    <property type="match status" value="1"/>
</dbReference>
<name>A0A370GW07_9BACI</name>
<dbReference type="Pfam" id="PF00989">
    <property type="entry name" value="PAS"/>
    <property type="match status" value="1"/>
</dbReference>
<keyword evidence="7" id="KW-0067">ATP-binding</keyword>
<keyword evidence="4" id="KW-0808">Transferase</keyword>
<keyword evidence="9" id="KW-0902">Two-component regulatory system</keyword>
<dbReference type="Pfam" id="PF13188">
    <property type="entry name" value="PAS_8"/>
    <property type="match status" value="1"/>
</dbReference>
<organism evidence="12 13">
    <name type="scientific">Falsibacillus pallidus</name>
    <dbReference type="NCBI Taxonomy" id="493781"/>
    <lineage>
        <taxon>Bacteria</taxon>
        <taxon>Bacillati</taxon>
        <taxon>Bacillota</taxon>
        <taxon>Bacilli</taxon>
        <taxon>Bacillales</taxon>
        <taxon>Bacillaceae</taxon>
        <taxon>Falsibacillus</taxon>
    </lineage>
</organism>
<dbReference type="InterPro" id="IPR036890">
    <property type="entry name" value="HATPase_C_sf"/>
</dbReference>
<evidence type="ECO:0000256" key="7">
    <source>
        <dbReference type="ARBA" id="ARBA00022840"/>
    </source>
</evidence>
<dbReference type="SMART" id="SM00387">
    <property type="entry name" value="HATPase_c"/>
    <property type="match status" value="1"/>
</dbReference>
<proteinExistence type="predicted"/>
<keyword evidence="8" id="KW-0749">Sporulation</keyword>
<dbReference type="InterPro" id="IPR003661">
    <property type="entry name" value="HisK_dim/P_dom"/>
</dbReference>
<dbReference type="Gene3D" id="1.10.287.130">
    <property type="match status" value="1"/>
</dbReference>
<dbReference type="InterPro" id="IPR013767">
    <property type="entry name" value="PAS_fold"/>
</dbReference>
<protein>
    <recommendedName>
        <fullName evidence="2">histidine kinase</fullName>
        <ecNumber evidence="2">2.7.13.3</ecNumber>
    </recommendedName>
</protein>
<dbReference type="EMBL" id="QQAY01000001">
    <property type="protein sequence ID" value="RDI47689.1"/>
    <property type="molecule type" value="Genomic_DNA"/>
</dbReference>
<dbReference type="GO" id="GO:0030435">
    <property type="term" value="P:sporulation resulting in formation of a cellular spore"/>
    <property type="evidence" value="ECO:0007669"/>
    <property type="project" value="UniProtKB-KW"/>
</dbReference>
<evidence type="ECO:0000256" key="9">
    <source>
        <dbReference type="ARBA" id="ARBA00023012"/>
    </source>
</evidence>
<evidence type="ECO:0000256" key="8">
    <source>
        <dbReference type="ARBA" id="ARBA00022969"/>
    </source>
</evidence>
<keyword evidence="3" id="KW-0597">Phosphoprotein</keyword>
<evidence type="ECO:0000256" key="6">
    <source>
        <dbReference type="ARBA" id="ARBA00022777"/>
    </source>
</evidence>
<dbReference type="InterPro" id="IPR000014">
    <property type="entry name" value="PAS"/>
</dbReference>
<evidence type="ECO:0000256" key="3">
    <source>
        <dbReference type="ARBA" id="ARBA00022553"/>
    </source>
</evidence>
<keyword evidence="13" id="KW-1185">Reference proteome</keyword>
<dbReference type="Pfam" id="PF00512">
    <property type="entry name" value="HisKA"/>
    <property type="match status" value="1"/>
</dbReference>
<dbReference type="SMART" id="SM00091">
    <property type="entry name" value="PAS"/>
    <property type="match status" value="4"/>
</dbReference>
<dbReference type="Gene3D" id="3.30.450.20">
    <property type="entry name" value="PAS domain"/>
    <property type="match status" value="4"/>
</dbReference>
<dbReference type="InterPro" id="IPR035965">
    <property type="entry name" value="PAS-like_dom_sf"/>
</dbReference>
<feature type="domain" description="Histidine kinase" evidence="10">
    <location>
        <begin position="525"/>
        <end position="733"/>
    </location>
</feature>
<keyword evidence="6 12" id="KW-0418">Kinase</keyword>
<sequence length="733" mass="84676">MSNSLNSSSPLVQFHKNNWIGSDKLKDQTQILFQSISSTVSDAVIVTDSEGNIQFINQCAERLLNEESNYIMERNIEFYFNAIPSIIKKYHVDQLSEQGYVEDEVLLTRSCGAKIHIKLKVYRDRDNGWDIFHLCDISKEKEIEREDQRNQQMLYNIFTQAADSIIIFKNNGTIINVNPVFCKKVNLGRDQILGQKVLKFIPEGFHQKMEKINGYIEQNKKVRGEIPIIHGSGLSVMEFNVSPNIFQGLHMAILRDITEKRQMEIKLKRSEEQFEDLFEETIDAIVFWDQDGKIMRVNKAALSIFECTEQEIIGSILCDFLYEKDNKFYKVMKEFQEIGSIRDELLFLMPNGQLKHLEFTARMHPIDGYNITIFRNVSERYQMEKDLRESETKFRKVFEGTLDGMLLWDQNYKLIDMNPVAQTILNCSKSFHKDMDIRELINENEETKKEFRSHMKKLAKYGKANQMFIYKDPDANLKHLEISTKCNLLTNMNLTVIRDVTEKMEMEEQLRKSDTLNVVGELAAGIAHEIRNPMTALKGFIQLLENSMEKTDGGQEMYFNVISSELKRIESIITEFLVLAKPQAIHYLEYDVRKIMTDTIELLNAQALMHGVEFEVHLEEDLPSIFCEPNQLKQVFINIIKNAIEVMPKGGTITIHMNKADQDAIKISIQDEGSGIPHDKIRKLGEPFYTTKDRGTGLGLMVSFKIIKEHKGHVEVKSALGKGTTFHITLPTT</sequence>
<evidence type="ECO:0000313" key="13">
    <source>
        <dbReference type="Proteomes" id="UP000255326"/>
    </source>
</evidence>
<dbReference type="SUPFAM" id="SSF47384">
    <property type="entry name" value="Homodimeric domain of signal transducing histidine kinase"/>
    <property type="match status" value="1"/>
</dbReference>
<evidence type="ECO:0000256" key="5">
    <source>
        <dbReference type="ARBA" id="ARBA00022741"/>
    </source>
</evidence>
<dbReference type="InterPro" id="IPR004358">
    <property type="entry name" value="Sig_transdc_His_kin-like_C"/>
</dbReference>
<evidence type="ECO:0000256" key="4">
    <source>
        <dbReference type="ARBA" id="ARBA00022679"/>
    </source>
</evidence>
<dbReference type="SUPFAM" id="SSF55874">
    <property type="entry name" value="ATPase domain of HSP90 chaperone/DNA topoisomerase II/histidine kinase"/>
    <property type="match status" value="1"/>
</dbReference>
<dbReference type="Pfam" id="PF02518">
    <property type="entry name" value="HATPase_c"/>
    <property type="match status" value="1"/>
</dbReference>
<dbReference type="OrthoDB" id="9815750at2"/>
<comment type="caution">
    <text evidence="12">The sequence shown here is derived from an EMBL/GenBank/DDBJ whole genome shotgun (WGS) entry which is preliminary data.</text>
</comment>
<dbReference type="EC" id="2.7.13.3" evidence="2"/>
<dbReference type="GO" id="GO:0006355">
    <property type="term" value="P:regulation of DNA-templated transcription"/>
    <property type="evidence" value="ECO:0007669"/>
    <property type="project" value="InterPro"/>
</dbReference>
<dbReference type="GO" id="GO:0005524">
    <property type="term" value="F:ATP binding"/>
    <property type="evidence" value="ECO:0007669"/>
    <property type="project" value="UniProtKB-KW"/>
</dbReference>
<dbReference type="AlphaFoldDB" id="A0A370GW07"/>